<comment type="caution">
    <text evidence="1">The sequence shown here is derived from an EMBL/GenBank/DDBJ whole genome shotgun (WGS) entry which is preliminary data.</text>
</comment>
<dbReference type="AlphaFoldDB" id="A0A5C6S3E3"/>
<sequence>MEALRTLQVRITGERNKQSLRPQDLDIDELIKALEYSRDLVAPDGKSRPNILVEVEEGSVLLKLTTAAMLVISTQALLTEVQKTFNKSILAPKQAAALSYFDTLAQKEGFDISFGTTTDEPALTINRENVWADAPEEAESDYLNRLIEEATPHWVSIGDTDAWLKSVRAHNDQLYPTSSNPSI</sequence>
<name>A0A5C6S3E3_9BACT</name>
<accession>A0A5C6S3E3</accession>
<gene>
    <name evidence="1" type="ORF">FRY97_02830</name>
</gene>
<evidence type="ECO:0000313" key="2">
    <source>
        <dbReference type="Proteomes" id="UP000321580"/>
    </source>
</evidence>
<reference evidence="1 2" key="1">
    <citation type="submission" date="2019-08" db="EMBL/GenBank/DDBJ databases">
        <title>Genome of Phaeodactylibacter luteus.</title>
        <authorList>
            <person name="Bowman J.P."/>
        </authorList>
    </citation>
    <scope>NUCLEOTIDE SEQUENCE [LARGE SCALE GENOMIC DNA]</scope>
    <source>
        <strain evidence="1 2">KCTC 42180</strain>
    </source>
</reference>
<dbReference type="RefSeq" id="WP_147165910.1">
    <property type="nucleotide sequence ID" value="NZ_VOOR01000004.1"/>
</dbReference>
<organism evidence="1 2">
    <name type="scientific">Phaeodactylibacter luteus</name>
    <dbReference type="NCBI Taxonomy" id="1564516"/>
    <lineage>
        <taxon>Bacteria</taxon>
        <taxon>Pseudomonadati</taxon>
        <taxon>Bacteroidota</taxon>
        <taxon>Saprospiria</taxon>
        <taxon>Saprospirales</taxon>
        <taxon>Haliscomenobacteraceae</taxon>
        <taxon>Phaeodactylibacter</taxon>
    </lineage>
</organism>
<keyword evidence="2" id="KW-1185">Reference proteome</keyword>
<protein>
    <submittedName>
        <fullName evidence="1">Uncharacterized protein</fullName>
    </submittedName>
</protein>
<dbReference type="Proteomes" id="UP000321580">
    <property type="component" value="Unassembled WGS sequence"/>
</dbReference>
<dbReference type="OrthoDB" id="6057423at2"/>
<evidence type="ECO:0000313" key="1">
    <source>
        <dbReference type="EMBL" id="TXB68330.1"/>
    </source>
</evidence>
<dbReference type="EMBL" id="VOOR01000004">
    <property type="protein sequence ID" value="TXB68330.1"/>
    <property type="molecule type" value="Genomic_DNA"/>
</dbReference>
<proteinExistence type="predicted"/>